<sequence length="150" mass="16610">MLDQLGCTQNFAHAPRRSTLACICAQTFLMRCLAAAAHGGIQLNAAVLAHICFASLLRSRVIRKRLALRTQLSRHLTCCLTSQGARMQLCHQQVALKPTDLAPCCVKFQLRELEALWTLPARSREGRHSHWRISSQPAIPGLSALIGCRE</sequence>
<accession>A0AA36MPK7</accession>
<keyword evidence="3" id="KW-1185">Reference proteome</keyword>
<evidence type="ECO:0000313" key="2">
    <source>
        <dbReference type="EMBL" id="CAJ1380565.1"/>
    </source>
</evidence>
<proteinExistence type="predicted"/>
<evidence type="ECO:0000313" key="3">
    <source>
        <dbReference type="Proteomes" id="UP001178507"/>
    </source>
</evidence>
<keyword evidence="1" id="KW-1133">Transmembrane helix</keyword>
<dbReference type="Proteomes" id="UP001178507">
    <property type="component" value="Unassembled WGS sequence"/>
</dbReference>
<dbReference type="AlphaFoldDB" id="A0AA36MPK7"/>
<keyword evidence="1" id="KW-0812">Transmembrane</keyword>
<evidence type="ECO:0000256" key="1">
    <source>
        <dbReference type="SAM" id="Phobius"/>
    </source>
</evidence>
<feature type="transmembrane region" description="Helical" evidence="1">
    <location>
        <begin position="35"/>
        <end position="57"/>
    </location>
</feature>
<reference evidence="2" key="1">
    <citation type="submission" date="2023-08" db="EMBL/GenBank/DDBJ databases">
        <authorList>
            <person name="Chen Y."/>
            <person name="Shah S."/>
            <person name="Dougan E. K."/>
            <person name="Thang M."/>
            <person name="Chan C."/>
        </authorList>
    </citation>
    <scope>NUCLEOTIDE SEQUENCE</scope>
</reference>
<keyword evidence="1" id="KW-0472">Membrane</keyword>
<dbReference type="EMBL" id="CAUJNA010000724">
    <property type="protein sequence ID" value="CAJ1380565.1"/>
    <property type="molecule type" value="Genomic_DNA"/>
</dbReference>
<comment type="caution">
    <text evidence="2">The sequence shown here is derived from an EMBL/GenBank/DDBJ whole genome shotgun (WGS) entry which is preliminary data.</text>
</comment>
<name>A0AA36MPK7_9DINO</name>
<organism evidence="2 3">
    <name type="scientific">Effrenium voratum</name>
    <dbReference type="NCBI Taxonomy" id="2562239"/>
    <lineage>
        <taxon>Eukaryota</taxon>
        <taxon>Sar</taxon>
        <taxon>Alveolata</taxon>
        <taxon>Dinophyceae</taxon>
        <taxon>Suessiales</taxon>
        <taxon>Symbiodiniaceae</taxon>
        <taxon>Effrenium</taxon>
    </lineage>
</organism>
<gene>
    <name evidence="2" type="ORF">EVOR1521_LOCUS8475</name>
</gene>
<protein>
    <submittedName>
        <fullName evidence="2">Uncharacterized protein</fullName>
    </submittedName>
</protein>